<evidence type="ECO:0000256" key="1">
    <source>
        <dbReference type="SAM" id="MobiDB-lite"/>
    </source>
</evidence>
<feature type="compositionally biased region" description="Basic and acidic residues" evidence="1">
    <location>
        <begin position="364"/>
        <end position="383"/>
    </location>
</feature>
<feature type="region of interest" description="Disordered" evidence="1">
    <location>
        <begin position="356"/>
        <end position="440"/>
    </location>
</feature>
<gene>
    <name evidence="2" type="ORF">C8Z91_20580</name>
</gene>
<feature type="region of interest" description="Disordered" evidence="1">
    <location>
        <begin position="26"/>
        <end position="170"/>
    </location>
</feature>
<evidence type="ECO:0000313" key="3">
    <source>
        <dbReference type="Proteomes" id="UP000244184"/>
    </source>
</evidence>
<dbReference type="AlphaFoldDB" id="A0A2T6FZS2"/>
<dbReference type="Proteomes" id="UP000244184">
    <property type="component" value="Unassembled WGS sequence"/>
</dbReference>
<protein>
    <submittedName>
        <fullName evidence="2">Uncharacterized protein</fullName>
    </submittedName>
</protein>
<reference evidence="2 3" key="1">
    <citation type="submission" date="2018-03" db="EMBL/GenBank/DDBJ databases">
        <title>Genome sequence of Paenibacillus elgii strain AC13 an antimicrobial compound producing bacteria.</title>
        <authorList>
            <person name="Kurokawa A.S."/>
            <person name="Araujo J.F."/>
            <person name="Costa R.A."/>
            <person name="Ortega D.B."/>
            <person name="Pires A.S."/>
            <person name="Pappas G.J.Jr."/>
            <person name="Franco O.L."/>
            <person name="Barreto C."/>
            <person name="Magalhaes B.S."/>
            <person name="Kruger R.H."/>
        </authorList>
    </citation>
    <scope>NUCLEOTIDE SEQUENCE [LARGE SCALE GENOMIC DNA]</scope>
    <source>
        <strain evidence="2 3">AC13</strain>
    </source>
</reference>
<sequence>MPYSVQPNMPEPNVMPYSFQPNMPEPNVMPYSVQPNIPQPAPGKFEAQGKQEAELSSNIAPIPTWPSMEQQSFQSPQPFQATPNEPMPQSFSAAQKPQPYEAPQPFQAAQKGKPSEPMPQSFSAAQKPQPYEAPQPFQAAQKEKPSEPALNPYQVAEPQPGYQPFQLGYQPQQPSESLFQQYNVPAVEALAQQPQQPYGKGKENVWKEPELPPIPEMPGTGTMPYFTAPAAPQAYPSLSAGQPPVVKSGCGCGGGLADLPYALPPESPSFAPMPGQASYMPQWSPTAPISLEPPLPQPNIPGPFQPYGYPADEYPLMPFAGPGPMFCEPVVPFHGYPGFPSYPGYVSPAVSPYGSPYPWGQPPVDDKGREGEGKSGKSAEPEKAVISQTDTQSELKAAAPPKRKKKKSSARAALNSLIERNRRQSARSAKPRKPVPWLGN</sequence>
<feature type="compositionally biased region" description="Low complexity" evidence="1">
    <location>
        <begin position="70"/>
        <end position="80"/>
    </location>
</feature>
<name>A0A2T6FZS2_9BACL</name>
<dbReference type="EMBL" id="PYHP01000052">
    <property type="protein sequence ID" value="PUA37416.1"/>
    <property type="molecule type" value="Genomic_DNA"/>
</dbReference>
<organism evidence="2 3">
    <name type="scientific">Paenibacillus elgii</name>
    <dbReference type="NCBI Taxonomy" id="189691"/>
    <lineage>
        <taxon>Bacteria</taxon>
        <taxon>Bacillati</taxon>
        <taxon>Bacillota</taxon>
        <taxon>Bacilli</taxon>
        <taxon>Bacillales</taxon>
        <taxon>Paenibacillaceae</taxon>
        <taxon>Paenibacillus</taxon>
    </lineage>
</organism>
<proteinExistence type="predicted"/>
<accession>A0A2T6FZS2</accession>
<comment type="caution">
    <text evidence="2">The sequence shown here is derived from an EMBL/GenBank/DDBJ whole genome shotgun (WGS) entry which is preliminary data.</text>
</comment>
<feature type="compositionally biased region" description="Polar residues" evidence="1">
    <location>
        <begin position="81"/>
        <end position="95"/>
    </location>
</feature>
<feature type="compositionally biased region" description="Basic residues" evidence="1">
    <location>
        <begin position="423"/>
        <end position="433"/>
    </location>
</feature>
<evidence type="ECO:0000313" key="2">
    <source>
        <dbReference type="EMBL" id="PUA37416.1"/>
    </source>
</evidence>